<dbReference type="Gene3D" id="3.90.1150.10">
    <property type="entry name" value="Aspartate Aminotransferase, domain 1"/>
    <property type="match status" value="1"/>
</dbReference>
<dbReference type="EMBL" id="FUKJ01000299">
    <property type="protein sequence ID" value="SJM93863.1"/>
    <property type="molecule type" value="Genomic_DNA"/>
</dbReference>
<reference evidence="11" key="1">
    <citation type="submission" date="2017-02" db="EMBL/GenBank/DDBJ databases">
        <authorList>
            <person name="Daims H."/>
        </authorList>
    </citation>
    <scope>NUCLEOTIDE SEQUENCE [LARGE SCALE GENOMIC DNA]</scope>
</reference>
<dbReference type="CDD" id="cd00609">
    <property type="entry name" value="AAT_like"/>
    <property type="match status" value="1"/>
</dbReference>
<dbReference type="InterPro" id="IPR015424">
    <property type="entry name" value="PyrdxlP-dep_Trfase"/>
</dbReference>
<dbReference type="InterPro" id="IPR001917">
    <property type="entry name" value="Aminotrans_II_pyridoxalP_BS"/>
</dbReference>
<evidence type="ECO:0000256" key="1">
    <source>
        <dbReference type="ARBA" id="ARBA00001933"/>
    </source>
</evidence>
<dbReference type="GO" id="GO:0030170">
    <property type="term" value="F:pyridoxal phosphate binding"/>
    <property type="evidence" value="ECO:0007669"/>
    <property type="project" value="InterPro"/>
</dbReference>
<evidence type="ECO:0000256" key="3">
    <source>
        <dbReference type="ARBA" id="ARBA00012748"/>
    </source>
</evidence>
<dbReference type="Gene3D" id="3.40.640.10">
    <property type="entry name" value="Type I PLP-dependent aspartate aminotransferase-like (Major domain)"/>
    <property type="match status" value="1"/>
</dbReference>
<feature type="domain" description="Aminotransferase class I/classII large" evidence="9">
    <location>
        <begin position="6"/>
        <end position="258"/>
    </location>
</feature>
<organism evidence="10 11">
    <name type="scientific">Crenothrix polyspora</name>
    <dbReference type="NCBI Taxonomy" id="360316"/>
    <lineage>
        <taxon>Bacteria</taxon>
        <taxon>Pseudomonadati</taxon>
        <taxon>Pseudomonadota</taxon>
        <taxon>Gammaproteobacteria</taxon>
        <taxon>Methylococcales</taxon>
        <taxon>Crenotrichaceae</taxon>
        <taxon>Crenothrix</taxon>
    </lineage>
</organism>
<evidence type="ECO:0000256" key="4">
    <source>
        <dbReference type="ARBA" id="ARBA00022576"/>
    </source>
</evidence>
<dbReference type="PANTHER" id="PTHR42885">
    <property type="entry name" value="HISTIDINOL-PHOSPHATE AMINOTRANSFERASE-RELATED"/>
    <property type="match status" value="1"/>
</dbReference>
<dbReference type="GO" id="GO:0004400">
    <property type="term" value="F:histidinol-phosphate transaminase activity"/>
    <property type="evidence" value="ECO:0007669"/>
    <property type="project" value="UniProtKB-EC"/>
</dbReference>
<comment type="pathway">
    <text evidence="2">Amino-acid biosynthesis; L-histidine biosynthesis; L-histidine from 5-phospho-alpha-D-ribose 1-diphosphate: step 7/9.</text>
</comment>
<evidence type="ECO:0000313" key="11">
    <source>
        <dbReference type="Proteomes" id="UP000195442"/>
    </source>
</evidence>
<dbReference type="PANTHER" id="PTHR42885:SF2">
    <property type="entry name" value="HISTIDINOL-PHOSPHATE AMINOTRANSFERASE"/>
    <property type="match status" value="1"/>
</dbReference>
<proteinExistence type="inferred from homology"/>
<dbReference type="Proteomes" id="UP000195442">
    <property type="component" value="Unassembled WGS sequence"/>
</dbReference>
<dbReference type="PROSITE" id="PS00599">
    <property type="entry name" value="AA_TRANSFER_CLASS_2"/>
    <property type="match status" value="1"/>
</dbReference>
<dbReference type="Pfam" id="PF00155">
    <property type="entry name" value="Aminotran_1_2"/>
    <property type="match status" value="1"/>
</dbReference>
<evidence type="ECO:0000313" key="10">
    <source>
        <dbReference type="EMBL" id="SJM93863.1"/>
    </source>
</evidence>
<keyword evidence="6 8" id="KW-0663">Pyridoxal phosphate</keyword>
<evidence type="ECO:0000256" key="8">
    <source>
        <dbReference type="RuleBase" id="RU003693"/>
    </source>
</evidence>
<evidence type="ECO:0000256" key="6">
    <source>
        <dbReference type="ARBA" id="ARBA00022898"/>
    </source>
</evidence>
<evidence type="ECO:0000256" key="7">
    <source>
        <dbReference type="ARBA" id="ARBA00047481"/>
    </source>
</evidence>
<dbReference type="EC" id="2.6.1.9" evidence="3"/>
<protein>
    <recommendedName>
        <fullName evidence="3">histidinol-phosphate transaminase</fullName>
        <ecNumber evidence="3">2.6.1.9</ecNumber>
    </recommendedName>
</protein>
<evidence type="ECO:0000256" key="2">
    <source>
        <dbReference type="ARBA" id="ARBA00005011"/>
    </source>
</evidence>
<comment type="similarity">
    <text evidence="8">Belongs to the class-II pyridoxal-phosphate-dependent aminotransferase family.</text>
</comment>
<comment type="catalytic activity">
    <reaction evidence="7">
        <text>L-histidinol phosphate + 2-oxoglutarate = 3-(imidazol-4-yl)-2-oxopropyl phosphate + L-glutamate</text>
        <dbReference type="Rhea" id="RHEA:23744"/>
        <dbReference type="ChEBI" id="CHEBI:16810"/>
        <dbReference type="ChEBI" id="CHEBI:29985"/>
        <dbReference type="ChEBI" id="CHEBI:57766"/>
        <dbReference type="ChEBI" id="CHEBI:57980"/>
        <dbReference type="EC" id="2.6.1.9"/>
    </reaction>
</comment>
<keyword evidence="11" id="KW-1185">Reference proteome</keyword>
<dbReference type="InterPro" id="IPR015421">
    <property type="entry name" value="PyrdxlP-dep_Trfase_major"/>
</dbReference>
<dbReference type="SUPFAM" id="SSF53383">
    <property type="entry name" value="PLP-dependent transferases"/>
    <property type="match status" value="1"/>
</dbReference>
<keyword evidence="4 10" id="KW-0032">Aminotransferase</keyword>
<dbReference type="AlphaFoldDB" id="A0A1R4HCC1"/>
<gene>
    <name evidence="10" type="ORF">CRENPOLYSF2_3680004</name>
</gene>
<evidence type="ECO:0000256" key="5">
    <source>
        <dbReference type="ARBA" id="ARBA00022679"/>
    </source>
</evidence>
<evidence type="ECO:0000259" key="9">
    <source>
        <dbReference type="Pfam" id="PF00155"/>
    </source>
</evidence>
<accession>A0A1R4HCC1</accession>
<dbReference type="InterPro" id="IPR015422">
    <property type="entry name" value="PyrdxlP-dep_Trfase_small"/>
</dbReference>
<comment type="cofactor">
    <cofactor evidence="1 8">
        <name>pyridoxal 5'-phosphate</name>
        <dbReference type="ChEBI" id="CHEBI:597326"/>
    </cofactor>
</comment>
<dbReference type="InterPro" id="IPR004839">
    <property type="entry name" value="Aminotransferase_I/II_large"/>
</dbReference>
<name>A0A1R4HCC1_9GAMM</name>
<keyword evidence="5 10" id="KW-0808">Transferase</keyword>
<sequence length="279" mass="32136">MIFDTYLNDEDYVLFPVPSYSNALNLLKMSSKHIHIIRALEIQDIKEALNNTFFKLIYLTSPNNPTGYIIEPSDIKFLAKQYPSTFFVIDGCYIEYDENSLIYDIDLPNVIIVRTFSKAFGLAGLRIGYMYSRADTTAKLAILRDPHLPTEIAKQAAYVALINITEYRLIWKEMRENRKWFMNELSKRNILVNHDSKGMFIMAKLTKCSNSELSKYLIENHGILIKVLKGEIFGLDNNNYIRIGISNRQNLTKLLTAIDTFIQIGFAYPTPKTKTALFS</sequence>